<dbReference type="InterPro" id="IPR000944">
    <property type="entry name" value="Tscrpt_reg_Rrf2"/>
</dbReference>
<dbReference type="GO" id="GO:0003677">
    <property type="term" value="F:DNA binding"/>
    <property type="evidence" value="ECO:0007669"/>
    <property type="project" value="UniProtKB-KW"/>
</dbReference>
<dbReference type="PROSITE" id="PS01332">
    <property type="entry name" value="HTH_RRF2_1"/>
    <property type="match status" value="1"/>
</dbReference>
<dbReference type="InterPro" id="IPR036390">
    <property type="entry name" value="WH_DNA-bd_sf"/>
</dbReference>
<dbReference type="EMBL" id="JACHFH010000021">
    <property type="protein sequence ID" value="MBB5336659.1"/>
    <property type="molecule type" value="Genomic_DNA"/>
</dbReference>
<dbReference type="Pfam" id="PF02082">
    <property type="entry name" value="Rrf2"/>
    <property type="match status" value="1"/>
</dbReference>
<comment type="caution">
    <text evidence="2">The sequence shown here is derived from an EMBL/GenBank/DDBJ whole genome shotgun (WGS) entry which is preliminary data.</text>
</comment>
<accession>A0A840UI37</accession>
<dbReference type="PROSITE" id="PS51197">
    <property type="entry name" value="HTH_RRF2_2"/>
    <property type="match status" value="1"/>
</dbReference>
<evidence type="ECO:0000256" key="1">
    <source>
        <dbReference type="ARBA" id="ARBA00023125"/>
    </source>
</evidence>
<organism evidence="2 3">
    <name type="scientific">Pectinatus brassicae</name>
    <dbReference type="NCBI Taxonomy" id="862415"/>
    <lineage>
        <taxon>Bacteria</taxon>
        <taxon>Bacillati</taxon>
        <taxon>Bacillota</taxon>
        <taxon>Negativicutes</taxon>
        <taxon>Selenomonadales</taxon>
        <taxon>Selenomonadaceae</taxon>
        <taxon>Pectinatus</taxon>
    </lineage>
</organism>
<sequence length="154" mass="16514">MKLSTRGRYGVTAMYELALNYGKGPLSLRTIAAKQDISDNYLEQLICSLRNAGLVKSTRGAQGGYVLTKDPAHITIGDIITIMEGPIALVDCLLNDADSKSQVCKKAGKCVTRGVWERVCQSISDVLDSITLADLCKNNGQPTITVAPPEAKEA</sequence>
<keyword evidence="3" id="KW-1185">Reference proteome</keyword>
<dbReference type="Proteomes" id="UP000559117">
    <property type="component" value="Unassembled WGS sequence"/>
</dbReference>
<dbReference type="InterPro" id="IPR036388">
    <property type="entry name" value="WH-like_DNA-bd_sf"/>
</dbReference>
<protein>
    <submittedName>
        <fullName evidence="2">Rrf2 family protein</fullName>
    </submittedName>
</protein>
<reference evidence="2 3" key="1">
    <citation type="submission" date="2020-08" db="EMBL/GenBank/DDBJ databases">
        <title>Genomic Encyclopedia of Type Strains, Phase IV (KMG-IV): sequencing the most valuable type-strain genomes for metagenomic binning, comparative biology and taxonomic classification.</title>
        <authorList>
            <person name="Goeker M."/>
        </authorList>
    </citation>
    <scope>NUCLEOTIDE SEQUENCE [LARGE SCALE GENOMIC DNA]</scope>
    <source>
        <strain evidence="2 3">DSM 24661</strain>
    </source>
</reference>
<evidence type="ECO:0000313" key="2">
    <source>
        <dbReference type="EMBL" id="MBB5336659.1"/>
    </source>
</evidence>
<dbReference type="GO" id="GO:0003700">
    <property type="term" value="F:DNA-binding transcription factor activity"/>
    <property type="evidence" value="ECO:0007669"/>
    <property type="project" value="TreeGrafter"/>
</dbReference>
<dbReference type="GO" id="GO:0005829">
    <property type="term" value="C:cytosol"/>
    <property type="evidence" value="ECO:0007669"/>
    <property type="project" value="TreeGrafter"/>
</dbReference>
<dbReference type="FunFam" id="1.10.10.10:FF:000164">
    <property type="entry name" value="Transcriptional regulator, Rrf2 family"/>
    <property type="match status" value="1"/>
</dbReference>
<dbReference type="RefSeq" id="WP_183861788.1">
    <property type="nucleotide sequence ID" value="NZ_JACHFH010000021.1"/>
</dbReference>
<dbReference type="InterPro" id="IPR030489">
    <property type="entry name" value="TR_Rrf2-type_CS"/>
</dbReference>
<name>A0A840UI37_9FIRM</name>
<gene>
    <name evidence="2" type="ORF">HNR32_001810</name>
</gene>
<dbReference type="PANTHER" id="PTHR33221:SF5">
    <property type="entry name" value="HTH-TYPE TRANSCRIPTIONAL REGULATOR ISCR"/>
    <property type="match status" value="1"/>
</dbReference>
<dbReference type="NCBIfam" id="TIGR00738">
    <property type="entry name" value="rrf2_super"/>
    <property type="match status" value="1"/>
</dbReference>
<proteinExistence type="predicted"/>
<dbReference type="AlphaFoldDB" id="A0A840UI37"/>
<dbReference type="SUPFAM" id="SSF46785">
    <property type="entry name" value="Winged helix' DNA-binding domain"/>
    <property type="match status" value="1"/>
</dbReference>
<evidence type="ECO:0000313" key="3">
    <source>
        <dbReference type="Proteomes" id="UP000559117"/>
    </source>
</evidence>
<dbReference type="Gene3D" id="1.10.10.10">
    <property type="entry name" value="Winged helix-like DNA-binding domain superfamily/Winged helix DNA-binding domain"/>
    <property type="match status" value="1"/>
</dbReference>
<keyword evidence="1" id="KW-0238">DNA-binding</keyword>
<dbReference type="PANTHER" id="PTHR33221">
    <property type="entry name" value="WINGED HELIX-TURN-HELIX TRANSCRIPTIONAL REGULATOR, RRF2 FAMILY"/>
    <property type="match status" value="1"/>
</dbReference>